<dbReference type="InterPro" id="IPR015943">
    <property type="entry name" value="WD40/YVTN_repeat-like_dom_sf"/>
</dbReference>
<dbReference type="Gene3D" id="2.130.10.10">
    <property type="entry name" value="YVTN repeat-like/Quinoprotein amine dehydrogenase"/>
    <property type="match status" value="1"/>
</dbReference>
<dbReference type="EMBL" id="CP036433">
    <property type="protein sequence ID" value="QDU93983.1"/>
    <property type="molecule type" value="Genomic_DNA"/>
</dbReference>
<dbReference type="InterPro" id="IPR052025">
    <property type="entry name" value="Xyloglucanase_GH74"/>
</dbReference>
<reference evidence="1 2" key="1">
    <citation type="submission" date="2019-02" db="EMBL/GenBank/DDBJ databases">
        <title>Deep-cultivation of Planctomycetes and their phenomic and genomic characterization uncovers novel biology.</title>
        <authorList>
            <person name="Wiegand S."/>
            <person name="Jogler M."/>
            <person name="Boedeker C."/>
            <person name="Pinto D."/>
            <person name="Vollmers J."/>
            <person name="Rivas-Marin E."/>
            <person name="Kohn T."/>
            <person name="Peeters S.H."/>
            <person name="Heuer A."/>
            <person name="Rast P."/>
            <person name="Oberbeckmann S."/>
            <person name="Bunk B."/>
            <person name="Jeske O."/>
            <person name="Meyerdierks A."/>
            <person name="Storesund J.E."/>
            <person name="Kallscheuer N."/>
            <person name="Luecker S."/>
            <person name="Lage O.M."/>
            <person name="Pohl T."/>
            <person name="Merkel B.J."/>
            <person name="Hornburger P."/>
            <person name="Mueller R.-W."/>
            <person name="Bruemmer F."/>
            <person name="Labrenz M."/>
            <person name="Spormann A.M."/>
            <person name="Op den Camp H."/>
            <person name="Overmann J."/>
            <person name="Amann R."/>
            <person name="Jetten M.S.M."/>
            <person name="Mascher T."/>
            <person name="Medema M.H."/>
            <person name="Devos D.P."/>
            <person name="Kaster A.-K."/>
            <person name="Ovreas L."/>
            <person name="Rohde M."/>
            <person name="Galperin M.Y."/>
            <person name="Jogler C."/>
        </authorList>
    </citation>
    <scope>NUCLEOTIDE SEQUENCE [LARGE SCALE GENOMIC DNA]</scope>
    <source>
        <strain evidence="1 2">Pla85_3_4</strain>
    </source>
</reference>
<evidence type="ECO:0008006" key="3">
    <source>
        <dbReference type="Google" id="ProtNLM"/>
    </source>
</evidence>
<protein>
    <recommendedName>
        <fullName evidence="3">BNR/Asp-box repeat protein</fullName>
    </recommendedName>
</protein>
<name>A0A518DQ81_9BACT</name>
<proteinExistence type="predicted"/>
<dbReference type="CDD" id="cd15482">
    <property type="entry name" value="Sialidase_non-viral"/>
    <property type="match status" value="1"/>
</dbReference>
<dbReference type="PANTHER" id="PTHR43739">
    <property type="entry name" value="XYLOGLUCANASE (EUROFUNG)"/>
    <property type="match status" value="1"/>
</dbReference>
<dbReference type="PANTHER" id="PTHR43739:SF5">
    <property type="entry name" value="EXO-ALPHA-SIALIDASE"/>
    <property type="match status" value="1"/>
</dbReference>
<dbReference type="Proteomes" id="UP000317648">
    <property type="component" value="Chromosome"/>
</dbReference>
<evidence type="ECO:0000313" key="2">
    <source>
        <dbReference type="Proteomes" id="UP000317648"/>
    </source>
</evidence>
<accession>A0A518DQ81</accession>
<dbReference type="KEGG" id="lcre:Pla8534_17690"/>
<dbReference type="SUPFAM" id="SSF110296">
    <property type="entry name" value="Oligoxyloglucan reducing end-specific cellobiohydrolase"/>
    <property type="match status" value="1"/>
</dbReference>
<keyword evidence="2" id="KW-1185">Reference proteome</keyword>
<gene>
    <name evidence="1" type="ORF">Pla8534_17690</name>
</gene>
<dbReference type="AlphaFoldDB" id="A0A518DQ81"/>
<organism evidence="1 2">
    <name type="scientific">Lignipirellula cremea</name>
    <dbReference type="NCBI Taxonomy" id="2528010"/>
    <lineage>
        <taxon>Bacteria</taxon>
        <taxon>Pseudomonadati</taxon>
        <taxon>Planctomycetota</taxon>
        <taxon>Planctomycetia</taxon>
        <taxon>Pirellulales</taxon>
        <taxon>Pirellulaceae</taxon>
        <taxon>Lignipirellula</taxon>
    </lineage>
</organism>
<dbReference type="GO" id="GO:0010411">
    <property type="term" value="P:xyloglucan metabolic process"/>
    <property type="evidence" value="ECO:0007669"/>
    <property type="project" value="TreeGrafter"/>
</dbReference>
<evidence type="ECO:0000313" key="1">
    <source>
        <dbReference type="EMBL" id="QDU93983.1"/>
    </source>
</evidence>
<sequence>MSDRLHVGTRKGLFTLERQGQKWSIGRVSFLGEPVSMLLCDPRDGALYVTLTLGHFGVKVHRSDDQGESWTEIPAPVYPPGSMMGKNPFAAEDDPNAQPKPASLAEIWSLESAGPDQPDALWAGTIPGGLFRSEDRGQSWSLVSTLWDRPERLHWFGGGKDQPGIHSICVDPRDSKHVSLGVSCGGVWVTYDNGQTWACQATGMRAGYMPPERAEDPNIQDVHRLTHCPAAPDVFWAQNHDAVFRSTNGSQSWTNVPNVDPSVFGFAVVVHPHDPDTAWFVPAVKDETRVPVDGKMVVARTRDGGESFEVLRRGLPQENAYDLVYRHALDIDGQGDQLAMGSTTGSFWTTANGGDDWSLVSAHLPPVYVVRFAPSR</sequence>
<dbReference type="OrthoDB" id="9757947at2"/>
<dbReference type="RefSeq" id="WP_145051633.1">
    <property type="nucleotide sequence ID" value="NZ_CP036433.1"/>
</dbReference>